<keyword evidence="2" id="KW-1185">Reference proteome</keyword>
<protein>
    <submittedName>
        <fullName evidence="1">Uncharacterized protein</fullName>
    </submittedName>
</protein>
<accession>A0A383VGV6</accession>
<dbReference type="EMBL" id="FNXT01000456">
    <property type="protein sequence ID" value="SZX64768.1"/>
    <property type="molecule type" value="Genomic_DNA"/>
</dbReference>
<dbReference type="Proteomes" id="UP000256970">
    <property type="component" value="Unassembled WGS sequence"/>
</dbReference>
<evidence type="ECO:0000313" key="1">
    <source>
        <dbReference type="EMBL" id="SZX64768.1"/>
    </source>
</evidence>
<reference evidence="1 2" key="1">
    <citation type="submission" date="2016-10" db="EMBL/GenBank/DDBJ databases">
        <authorList>
            <person name="Cai Z."/>
        </authorList>
    </citation>
    <scope>NUCLEOTIDE SEQUENCE [LARGE SCALE GENOMIC DNA]</scope>
</reference>
<name>A0A383VGV6_TETOB</name>
<dbReference type="AlphaFoldDB" id="A0A383VGV6"/>
<proteinExistence type="predicted"/>
<dbReference type="PANTHER" id="PTHR34970:SF5">
    <property type="entry name" value="PROTEIN, PUTATIVE-RELATED"/>
    <property type="match status" value="1"/>
</dbReference>
<sequence>MSLRTRATSFLAGFALAGGATFYQLHTDINNGTEYLAAQAKEARESLELRVAALEAAVGGLQPAAAAPAAAADAPAADEVVAIAEPVS</sequence>
<gene>
    <name evidence="1" type="ORF">BQ4739_LOCUS5256</name>
</gene>
<organism evidence="1 2">
    <name type="scientific">Tetradesmus obliquus</name>
    <name type="common">Green alga</name>
    <name type="synonym">Acutodesmus obliquus</name>
    <dbReference type="NCBI Taxonomy" id="3088"/>
    <lineage>
        <taxon>Eukaryota</taxon>
        <taxon>Viridiplantae</taxon>
        <taxon>Chlorophyta</taxon>
        <taxon>core chlorophytes</taxon>
        <taxon>Chlorophyceae</taxon>
        <taxon>CS clade</taxon>
        <taxon>Sphaeropleales</taxon>
        <taxon>Scenedesmaceae</taxon>
        <taxon>Tetradesmus</taxon>
    </lineage>
</organism>
<dbReference type="PANTHER" id="PTHR34970">
    <property type="entry name" value="ABC TRANSPORTER A FAMILY PROTEIN"/>
    <property type="match status" value="1"/>
</dbReference>
<evidence type="ECO:0000313" key="2">
    <source>
        <dbReference type="Proteomes" id="UP000256970"/>
    </source>
</evidence>